<dbReference type="AlphaFoldDB" id="A0A921ICB0"/>
<evidence type="ECO:0000313" key="2">
    <source>
        <dbReference type="Proteomes" id="UP000759256"/>
    </source>
</evidence>
<gene>
    <name evidence="1" type="ORF">K8V06_03425</name>
</gene>
<organism evidence="1 2">
    <name type="scientific">Ligilactobacillus salivarius</name>
    <dbReference type="NCBI Taxonomy" id="1624"/>
    <lineage>
        <taxon>Bacteria</taxon>
        <taxon>Bacillati</taxon>
        <taxon>Bacillota</taxon>
        <taxon>Bacilli</taxon>
        <taxon>Lactobacillales</taxon>
        <taxon>Lactobacillaceae</taxon>
        <taxon>Ligilactobacillus</taxon>
    </lineage>
</organism>
<accession>A0A921ICB0</accession>
<sequence>MKQLDGWLTFSHASKTINKNRNYFINRYRTNPEFFPENCLLEIDGIKFISEEGIKVVQSKIKKAVAHVNTANIFVGLQ</sequence>
<evidence type="ECO:0000313" key="1">
    <source>
        <dbReference type="EMBL" id="HJG15177.1"/>
    </source>
</evidence>
<dbReference type="EMBL" id="DYVK01000033">
    <property type="protein sequence ID" value="HJG15177.1"/>
    <property type="molecule type" value="Genomic_DNA"/>
</dbReference>
<comment type="caution">
    <text evidence="1">The sequence shown here is derived from an EMBL/GenBank/DDBJ whole genome shotgun (WGS) entry which is preliminary data.</text>
</comment>
<protein>
    <submittedName>
        <fullName evidence="1">Uncharacterized protein</fullName>
    </submittedName>
</protein>
<reference evidence="1" key="2">
    <citation type="submission" date="2021-09" db="EMBL/GenBank/DDBJ databases">
        <authorList>
            <person name="Gilroy R."/>
        </authorList>
    </citation>
    <scope>NUCLEOTIDE SEQUENCE</scope>
    <source>
        <strain evidence="1">CHK189-29639</strain>
    </source>
</reference>
<dbReference type="Proteomes" id="UP000759256">
    <property type="component" value="Unassembled WGS sequence"/>
</dbReference>
<name>A0A921ICB0_9LACO</name>
<reference evidence="1" key="1">
    <citation type="journal article" date="2021" name="PeerJ">
        <title>Extensive microbial diversity within the chicken gut microbiome revealed by metagenomics and culture.</title>
        <authorList>
            <person name="Gilroy R."/>
            <person name="Ravi A."/>
            <person name="Getino M."/>
            <person name="Pursley I."/>
            <person name="Horton D.L."/>
            <person name="Alikhan N.F."/>
            <person name="Baker D."/>
            <person name="Gharbi K."/>
            <person name="Hall N."/>
            <person name="Watson M."/>
            <person name="Adriaenssens E.M."/>
            <person name="Foster-Nyarko E."/>
            <person name="Jarju S."/>
            <person name="Secka A."/>
            <person name="Antonio M."/>
            <person name="Oren A."/>
            <person name="Chaudhuri R.R."/>
            <person name="La Ragione R."/>
            <person name="Hildebrand F."/>
            <person name="Pallen M.J."/>
        </authorList>
    </citation>
    <scope>NUCLEOTIDE SEQUENCE</scope>
    <source>
        <strain evidence="1">CHK189-29639</strain>
    </source>
</reference>
<proteinExistence type="predicted"/>